<name>A0A939EMA4_9HYPH</name>
<organism evidence="2 3">
    <name type="scientific">Roseibium limicola</name>
    <dbReference type="NCBI Taxonomy" id="2816037"/>
    <lineage>
        <taxon>Bacteria</taxon>
        <taxon>Pseudomonadati</taxon>
        <taxon>Pseudomonadota</taxon>
        <taxon>Alphaproteobacteria</taxon>
        <taxon>Hyphomicrobiales</taxon>
        <taxon>Stappiaceae</taxon>
        <taxon>Roseibium</taxon>
    </lineage>
</organism>
<feature type="domain" description="Methyltransferase" evidence="1">
    <location>
        <begin position="49"/>
        <end position="142"/>
    </location>
</feature>
<dbReference type="Gene3D" id="3.40.50.150">
    <property type="entry name" value="Vaccinia Virus protein VP39"/>
    <property type="match status" value="1"/>
</dbReference>
<dbReference type="InterPro" id="IPR029063">
    <property type="entry name" value="SAM-dependent_MTases_sf"/>
</dbReference>
<sequence>MSGFDKTWLSLREPADRAARNSDLVHKLCNHLTSQIGERQSCTDKVTWVADLGCGSGATWRALASDLPQDSHWLLMDNDAALLVEAEMRIGARGRITTCQQDLNAIEDVDLCDVSLVTASAFFDLCSEGFCSRLIDHIRPQGCGLYAALNYNGIMEWSVPHELDAAVVDDFNRHQRTDKGFGPALGPAASAFLAEGLRARGYEVTLEDSPWTLDAEHAELQSRFLDGFRQPLLEIGTLSATEIERWLAFRVAAISRPDSSCVVGHTDLLALHD</sequence>
<evidence type="ECO:0000259" key="1">
    <source>
        <dbReference type="Pfam" id="PF13649"/>
    </source>
</evidence>
<dbReference type="RefSeq" id="WP_206937734.1">
    <property type="nucleotide sequence ID" value="NZ_JAFLNF010000001.1"/>
</dbReference>
<dbReference type="AlphaFoldDB" id="A0A939EMA4"/>
<keyword evidence="2" id="KW-0489">Methyltransferase</keyword>
<gene>
    <name evidence="2" type="ORF">J0X15_01725</name>
</gene>
<dbReference type="GO" id="GO:0032259">
    <property type="term" value="P:methylation"/>
    <property type="evidence" value="ECO:0007669"/>
    <property type="project" value="UniProtKB-KW"/>
</dbReference>
<keyword evidence="2" id="KW-0808">Transferase</keyword>
<dbReference type="EMBL" id="JAFLNF010000001">
    <property type="protein sequence ID" value="MBO0343923.1"/>
    <property type="molecule type" value="Genomic_DNA"/>
</dbReference>
<accession>A0A939EMA4</accession>
<dbReference type="InterPro" id="IPR041698">
    <property type="entry name" value="Methyltransf_25"/>
</dbReference>
<dbReference type="Pfam" id="PF13649">
    <property type="entry name" value="Methyltransf_25"/>
    <property type="match status" value="1"/>
</dbReference>
<keyword evidence="3" id="KW-1185">Reference proteome</keyword>
<dbReference type="SUPFAM" id="SSF53335">
    <property type="entry name" value="S-adenosyl-L-methionine-dependent methyltransferases"/>
    <property type="match status" value="1"/>
</dbReference>
<dbReference type="GO" id="GO:0008168">
    <property type="term" value="F:methyltransferase activity"/>
    <property type="evidence" value="ECO:0007669"/>
    <property type="project" value="UniProtKB-KW"/>
</dbReference>
<dbReference type="Proteomes" id="UP000664779">
    <property type="component" value="Unassembled WGS sequence"/>
</dbReference>
<protein>
    <submittedName>
        <fullName evidence="2">Methyltransferase domain-containing protein</fullName>
    </submittedName>
</protein>
<evidence type="ECO:0000313" key="3">
    <source>
        <dbReference type="Proteomes" id="UP000664779"/>
    </source>
</evidence>
<proteinExistence type="predicted"/>
<comment type="caution">
    <text evidence="2">The sequence shown here is derived from an EMBL/GenBank/DDBJ whole genome shotgun (WGS) entry which is preliminary data.</text>
</comment>
<evidence type="ECO:0000313" key="2">
    <source>
        <dbReference type="EMBL" id="MBO0343923.1"/>
    </source>
</evidence>
<reference evidence="2" key="1">
    <citation type="submission" date="2021-03" db="EMBL/GenBank/DDBJ databases">
        <title>Roseibium sp. CAU 1637 isolated from Incheon.</title>
        <authorList>
            <person name="Kim W."/>
        </authorList>
    </citation>
    <scope>NUCLEOTIDE SEQUENCE</scope>
    <source>
        <strain evidence="2">CAU 1637</strain>
    </source>
</reference>